<reference evidence="5 6" key="1">
    <citation type="submission" date="2018-03" db="EMBL/GenBank/DDBJ databases">
        <title>Actinopolyspora mortivallis from Sahara, screening for active biomolecules.</title>
        <authorList>
            <person name="Selama O."/>
            <person name="Wellington E.M.H."/>
            <person name="Hacene H."/>
        </authorList>
    </citation>
    <scope>NUCLEOTIDE SEQUENCE [LARGE SCALE GENOMIC DNA]</scope>
    <source>
        <strain evidence="5 6">M5A</strain>
    </source>
</reference>
<evidence type="ECO:0000313" key="5">
    <source>
        <dbReference type="EMBL" id="PRW61638.1"/>
    </source>
</evidence>
<feature type="region of interest" description="Disordered" evidence="3">
    <location>
        <begin position="1"/>
        <end position="32"/>
    </location>
</feature>
<evidence type="ECO:0000259" key="4">
    <source>
        <dbReference type="PROSITE" id="PS50801"/>
    </source>
</evidence>
<dbReference type="InterPro" id="IPR036513">
    <property type="entry name" value="STAS_dom_sf"/>
</dbReference>
<feature type="compositionally biased region" description="Polar residues" evidence="3">
    <location>
        <begin position="1"/>
        <end position="10"/>
    </location>
</feature>
<evidence type="ECO:0000256" key="2">
    <source>
        <dbReference type="RuleBase" id="RU003749"/>
    </source>
</evidence>
<dbReference type="InterPro" id="IPR003658">
    <property type="entry name" value="Anti-sigma_ant"/>
</dbReference>
<dbReference type="InParanoid" id="A0A2T0GRA5"/>
<dbReference type="GO" id="GO:0043856">
    <property type="term" value="F:anti-sigma factor antagonist activity"/>
    <property type="evidence" value="ECO:0007669"/>
    <property type="project" value="InterPro"/>
</dbReference>
<accession>A0A2T0GRA5</accession>
<organism evidence="5 6">
    <name type="scientific">Actinopolyspora mortivallis</name>
    <dbReference type="NCBI Taxonomy" id="33906"/>
    <lineage>
        <taxon>Bacteria</taxon>
        <taxon>Bacillati</taxon>
        <taxon>Actinomycetota</taxon>
        <taxon>Actinomycetes</taxon>
        <taxon>Actinopolysporales</taxon>
        <taxon>Actinopolysporaceae</taxon>
        <taxon>Actinopolyspora</taxon>
    </lineage>
</organism>
<dbReference type="EMBL" id="PVSR01000076">
    <property type="protein sequence ID" value="PRW61638.1"/>
    <property type="molecule type" value="Genomic_DNA"/>
</dbReference>
<dbReference type="Pfam" id="PF01740">
    <property type="entry name" value="STAS"/>
    <property type="match status" value="1"/>
</dbReference>
<dbReference type="PANTHER" id="PTHR33495">
    <property type="entry name" value="ANTI-SIGMA FACTOR ANTAGONIST TM_1081-RELATED-RELATED"/>
    <property type="match status" value="1"/>
</dbReference>
<dbReference type="AlphaFoldDB" id="A0A2T0GRA5"/>
<dbReference type="SUPFAM" id="SSF52091">
    <property type="entry name" value="SpoIIaa-like"/>
    <property type="match status" value="1"/>
</dbReference>
<sequence length="153" mass="16948">MIAYRTNTRTVVEPPRPNTPTRGVGRPRTDADPHRLNPLLRMAIQRPGPGIAVIDMDGEIDLSTAPRITELIRQRLTAAVLHTLIIDLSRVSFVSSVGVELLLRAQHRAQRRGIELHVVPGARCVRRLLEITGVDQGLNCHDSLEAALARAHR</sequence>
<dbReference type="CDD" id="cd07043">
    <property type="entry name" value="STAS_anti-anti-sigma_factors"/>
    <property type="match status" value="1"/>
</dbReference>
<dbReference type="Gene3D" id="3.30.750.24">
    <property type="entry name" value="STAS domain"/>
    <property type="match status" value="1"/>
</dbReference>
<gene>
    <name evidence="5" type="ORF">CEP50_19655</name>
</gene>
<name>A0A2T0GRA5_ACTMO</name>
<dbReference type="NCBIfam" id="TIGR00377">
    <property type="entry name" value="ant_ant_sig"/>
    <property type="match status" value="1"/>
</dbReference>
<evidence type="ECO:0000256" key="3">
    <source>
        <dbReference type="SAM" id="MobiDB-lite"/>
    </source>
</evidence>
<proteinExistence type="inferred from homology"/>
<dbReference type="PROSITE" id="PS50801">
    <property type="entry name" value="STAS"/>
    <property type="match status" value="1"/>
</dbReference>
<dbReference type="PANTHER" id="PTHR33495:SF2">
    <property type="entry name" value="ANTI-SIGMA FACTOR ANTAGONIST TM_1081-RELATED"/>
    <property type="match status" value="1"/>
</dbReference>
<dbReference type="STRING" id="1050202.GCA_000384035_01845"/>
<evidence type="ECO:0000256" key="1">
    <source>
        <dbReference type="ARBA" id="ARBA00009013"/>
    </source>
</evidence>
<dbReference type="Proteomes" id="UP000239352">
    <property type="component" value="Unassembled WGS sequence"/>
</dbReference>
<keyword evidence="6" id="KW-1185">Reference proteome</keyword>
<feature type="domain" description="STAS" evidence="4">
    <location>
        <begin position="49"/>
        <end position="151"/>
    </location>
</feature>
<evidence type="ECO:0000313" key="6">
    <source>
        <dbReference type="Proteomes" id="UP000239352"/>
    </source>
</evidence>
<dbReference type="RefSeq" id="WP_106115395.1">
    <property type="nucleotide sequence ID" value="NZ_PVSR01000076.1"/>
</dbReference>
<comment type="caution">
    <text evidence="5">The sequence shown here is derived from an EMBL/GenBank/DDBJ whole genome shotgun (WGS) entry which is preliminary data.</text>
</comment>
<comment type="similarity">
    <text evidence="1 2">Belongs to the anti-sigma-factor antagonist family.</text>
</comment>
<protein>
    <recommendedName>
        <fullName evidence="2">Anti-sigma factor antagonist</fullName>
    </recommendedName>
</protein>
<dbReference type="InterPro" id="IPR002645">
    <property type="entry name" value="STAS_dom"/>
</dbReference>